<accession>A0A075LY59</accession>
<dbReference type="AlphaFoldDB" id="A0A075LY59"/>
<reference evidence="6 7" key="2">
    <citation type="journal article" date="2015" name="Genome Announc.">
        <title>Complete Genome Sequence of Hyperthermophilic Piezophilic Archaeon Palaeococcus pacificus DY20341T, Isolated from Deep-Sea Hydrothermal Sediments.</title>
        <authorList>
            <person name="Zeng X."/>
            <person name="Jebbar M."/>
            <person name="Shao Z."/>
        </authorList>
    </citation>
    <scope>NUCLEOTIDE SEQUENCE [LARGE SCALE GENOMIC DNA]</scope>
    <source>
        <strain evidence="6 7">DY20341</strain>
    </source>
</reference>
<dbReference type="KEGG" id="ppac:PAP_05610"/>
<comment type="cofactor">
    <cofactor evidence="4">
        <name>a divalent metal cation</name>
        <dbReference type="ChEBI" id="CHEBI:60240"/>
    </cofactor>
    <text evidence="4">Binds 1 divalent metal cation per subunit.</text>
</comment>
<dbReference type="HAMAP" id="MF_00060">
    <property type="entry name" value="SurE"/>
    <property type="match status" value="1"/>
</dbReference>
<feature type="binding site" evidence="4">
    <location>
        <position position="9"/>
    </location>
    <ligand>
        <name>a divalent metal cation</name>
        <dbReference type="ChEBI" id="CHEBI:60240"/>
    </ligand>
</feature>
<evidence type="ECO:0000256" key="1">
    <source>
        <dbReference type="ARBA" id="ARBA00011062"/>
    </source>
</evidence>
<dbReference type="eggNOG" id="arCOG02303">
    <property type="taxonomic scope" value="Archaea"/>
</dbReference>
<protein>
    <recommendedName>
        <fullName evidence="4">5'-nucleotidase SurE</fullName>
        <ecNumber evidence="4">3.1.3.5</ecNumber>
    </recommendedName>
    <alternativeName>
        <fullName evidence="4">Nucleoside 5'-monophosphate phosphohydrolase</fullName>
    </alternativeName>
</protein>
<keyword evidence="2 4" id="KW-0479">Metal-binding</keyword>
<dbReference type="GeneID" id="24842245"/>
<comment type="subcellular location">
    <subcellularLocation>
        <location evidence="4">Cytoplasm</location>
    </subcellularLocation>
</comment>
<keyword evidence="4" id="KW-0547">Nucleotide-binding</keyword>
<keyword evidence="7" id="KW-1185">Reference proteome</keyword>
<dbReference type="Gene3D" id="3.40.1210.10">
    <property type="entry name" value="Survival protein SurE-like phosphatase/nucleotidase"/>
    <property type="match status" value="1"/>
</dbReference>
<dbReference type="NCBIfam" id="NF001491">
    <property type="entry name" value="PRK00346.2-1"/>
    <property type="match status" value="1"/>
</dbReference>
<feature type="binding site" evidence="4">
    <location>
        <position position="94"/>
    </location>
    <ligand>
        <name>a divalent metal cation</name>
        <dbReference type="ChEBI" id="CHEBI:60240"/>
    </ligand>
</feature>
<comment type="similarity">
    <text evidence="1 4">Belongs to the SurE nucleotidase family.</text>
</comment>
<proteinExistence type="inferred from homology"/>
<evidence type="ECO:0000313" key="6">
    <source>
        <dbReference type="EMBL" id="AIF69523.1"/>
    </source>
</evidence>
<dbReference type="PANTHER" id="PTHR30457">
    <property type="entry name" value="5'-NUCLEOTIDASE SURE"/>
    <property type="match status" value="1"/>
</dbReference>
<reference evidence="7" key="1">
    <citation type="submission" date="2013-06" db="EMBL/GenBank/DDBJ databases">
        <title>Complete Genome Sequence of Hyperthermophilic Palaeococcus pacificus DY20341T, Isolated from a Deep-Sea Hydrothermal Sediments.</title>
        <authorList>
            <person name="Zeng X."/>
            <person name="Shao Z."/>
        </authorList>
    </citation>
    <scope>NUCLEOTIDE SEQUENCE [LARGE SCALE GENOMIC DNA]</scope>
    <source>
        <strain evidence="7">DY20341</strain>
    </source>
</reference>
<dbReference type="OrthoDB" id="26873at2157"/>
<evidence type="ECO:0000313" key="7">
    <source>
        <dbReference type="Proteomes" id="UP000027981"/>
    </source>
</evidence>
<dbReference type="STRING" id="1343739.PAP_05610"/>
<evidence type="ECO:0000256" key="4">
    <source>
        <dbReference type="HAMAP-Rule" id="MF_00060"/>
    </source>
</evidence>
<name>A0A075LY59_9EURY</name>
<feature type="binding site" evidence="4">
    <location>
        <position position="10"/>
    </location>
    <ligand>
        <name>a divalent metal cation</name>
        <dbReference type="ChEBI" id="CHEBI:60240"/>
    </ligand>
</feature>
<sequence length="261" mass="28700">MAKILITNDDGIRSKGIKAAIEALQGLGEIYVVAPMSQRSASGRAMTLHRPLRAKHVKLDGAEAAYALDGMPVDCIIFALARFGEFDLVVSGINLGENMSTEITISGTASAAIEAATHGMPSIAISLEVNREKHKFGSGEEIDFETAKFFLRKIAKAVLKKGLPRSVEMLNVNVPYDATEKTQIAFTRLAKRMYQPSIEERIDPKGNPYYWIVGTQCPREVLEPGTDMYAVKVERKVSVSPINIDMTAKIDFNELKKVLKL</sequence>
<dbReference type="PANTHER" id="PTHR30457:SF0">
    <property type="entry name" value="PHOSPHATASE, PUTATIVE (AFU_ORTHOLOGUE AFUA_4G01070)-RELATED"/>
    <property type="match status" value="1"/>
</dbReference>
<dbReference type="Proteomes" id="UP000027981">
    <property type="component" value="Chromosome"/>
</dbReference>
<comment type="function">
    <text evidence="4">Nucleotidase that shows phosphatase activity on nucleoside 5'-monophosphates.</text>
</comment>
<gene>
    <name evidence="4" type="primary">surE</name>
    <name evidence="6" type="ORF">PAP_05610</name>
</gene>
<dbReference type="GO" id="GO:0008253">
    <property type="term" value="F:5'-nucleotidase activity"/>
    <property type="evidence" value="ECO:0007669"/>
    <property type="project" value="UniProtKB-UniRule"/>
</dbReference>
<keyword evidence="4" id="KW-0963">Cytoplasm</keyword>
<feature type="binding site" evidence="4">
    <location>
        <position position="40"/>
    </location>
    <ligand>
        <name>a divalent metal cation</name>
        <dbReference type="ChEBI" id="CHEBI:60240"/>
    </ligand>
</feature>
<dbReference type="HOGENOM" id="CLU_045192_1_3_2"/>
<dbReference type="SUPFAM" id="SSF64167">
    <property type="entry name" value="SurE-like"/>
    <property type="match status" value="1"/>
</dbReference>
<dbReference type="GO" id="GO:0046872">
    <property type="term" value="F:metal ion binding"/>
    <property type="evidence" value="ECO:0007669"/>
    <property type="project" value="UniProtKB-UniRule"/>
</dbReference>
<evidence type="ECO:0000256" key="2">
    <source>
        <dbReference type="ARBA" id="ARBA00022723"/>
    </source>
</evidence>
<dbReference type="RefSeq" id="WP_048165070.1">
    <property type="nucleotide sequence ID" value="NZ_CP006019.1"/>
</dbReference>
<dbReference type="InterPro" id="IPR036523">
    <property type="entry name" value="SurE-like_sf"/>
</dbReference>
<dbReference type="EC" id="3.1.3.5" evidence="4"/>
<dbReference type="EMBL" id="CP006019">
    <property type="protein sequence ID" value="AIF69523.1"/>
    <property type="molecule type" value="Genomic_DNA"/>
</dbReference>
<dbReference type="InterPro" id="IPR002828">
    <property type="entry name" value="SurE-like_Pase/nucleotidase"/>
</dbReference>
<keyword evidence="3 4" id="KW-0378">Hydrolase</keyword>
<dbReference type="InterPro" id="IPR030048">
    <property type="entry name" value="SurE"/>
</dbReference>
<evidence type="ECO:0000256" key="3">
    <source>
        <dbReference type="ARBA" id="ARBA00022801"/>
    </source>
</evidence>
<dbReference type="Pfam" id="PF01975">
    <property type="entry name" value="SurE"/>
    <property type="match status" value="1"/>
</dbReference>
<dbReference type="NCBIfam" id="TIGR00087">
    <property type="entry name" value="surE"/>
    <property type="match status" value="1"/>
</dbReference>
<evidence type="ECO:0000259" key="5">
    <source>
        <dbReference type="Pfam" id="PF01975"/>
    </source>
</evidence>
<feature type="domain" description="Survival protein SurE-like phosphatase/nucleotidase" evidence="5">
    <location>
        <begin position="4"/>
        <end position="195"/>
    </location>
</feature>
<dbReference type="GO" id="GO:0005737">
    <property type="term" value="C:cytoplasm"/>
    <property type="evidence" value="ECO:0007669"/>
    <property type="project" value="UniProtKB-SubCell"/>
</dbReference>
<organism evidence="6 7">
    <name type="scientific">Palaeococcus pacificus DY20341</name>
    <dbReference type="NCBI Taxonomy" id="1343739"/>
    <lineage>
        <taxon>Archaea</taxon>
        <taxon>Methanobacteriati</taxon>
        <taxon>Methanobacteriota</taxon>
        <taxon>Thermococci</taxon>
        <taxon>Thermococcales</taxon>
        <taxon>Thermococcaceae</taxon>
        <taxon>Palaeococcus</taxon>
    </lineage>
</organism>
<dbReference type="GO" id="GO:0000166">
    <property type="term" value="F:nucleotide binding"/>
    <property type="evidence" value="ECO:0007669"/>
    <property type="project" value="UniProtKB-KW"/>
</dbReference>
<comment type="catalytic activity">
    <reaction evidence="4">
        <text>a ribonucleoside 5'-phosphate + H2O = a ribonucleoside + phosphate</text>
        <dbReference type="Rhea" id="RHEA:12484"/>
        <dbReference type="ChEBI" id="CHEBI:15377"/>
        <dbReference type="ChEBI" id="CHEBI:18254"/>
        <dbReference type="ChEBI" id="CHEBI:43474"/>
        <dbReference type="ChEBI" id="CHEBI:58043"/>
        <dbReference type="EC" id="3.1.3.5"/>
    </reaction>
</comment>